<feature type="chain" id="PRO_5008509275" description="Adhesin" evidence="1">
    <location>
        <begin position="26"/>
        <end position="198"/>
    </location>
</feature>
<dbReference type="Proteomes" id="UP000029273">
    <property type="component" value="Unassembled WGS sequence"/>
</dbReference>
<dbReference type="RefSeq" id="WP_038093491.1">
    <property type="nucleotide sequence ID" value="NZ_JQSG02000006.1"/>
</dbReference>
<dbReference type="AlphaFoldDB" id="A0A1A6C0N1"/>
<evidence type="ECO:0000313" key="2">
    <source>
        <dbReference type="EMBL" id="OBS08115.1"/>
    </source>
</evidence>
<evidence type="ECO:0008006" key="4">
    <source>
        <dbReference type="Google" id="ProtNLM"/>
    </source>
</evidence>
<sequence>MKTLYVSVLALVGCFGFAAGMSAHAEGGSQSLIGGQALQGASGALGLNIAAGNGNVQANLGSLAVGSLAGSEARLSQSAVSSSAGGQLGATITGQVFAGASGLLQANQASGSSNEEANSAAIGLGSVHALTAGGLGQQLAAVPNGAGKSGNADGGSRTASISAQAFDRAHGVLQVSQAAGNDNRLANGFSLQVEGAVP</sequence>
<proteinExistence type="predicted"/>
<accession>A0A1A6C0N1</accession>
<evidence type="ECO:0000313" key="3">
    <source>
        <dbReference type="Proteomes" id="UP000029273"/>
    </source>
</evidence>
<name>A0A1A6C0N1_9GAMM</name>
<keyword evidence="1" id="KW-0732">Signal</keyword>
<evidence type="ECO:0000256" key="1">
    <source>
        <dbReference type="SAM" id="SignalP"/>
    </source>
</evidence>
<keyword evidence="3" id="KW-1185">Reference proteome</keyword>
<protein>
    <recommendedName>
        <fullName evidence="4">Adhesin</fullName>
    </recommendedName>
</protein>
<comment type="caution">
    <text evidence="2">The sequence shown here is derived from an EMBL/GenBank/DDBJ whole genome shotgun (WGS) entry which is preliminary data.</text>
</comment>
<reference evidence="2 3" key="1">
    <citation type="journal article" date="2014" name="Genome Announc.">
        <title>Draft Genome Sequence of the Iron-Oxidizing, Acidophilic, and Halotolerant 'Thiobacillus prosperus' Type Strain DSM 5130.</title>
        <authorList>
            <person name="Ossandon F.J."/>
            <person name="Cardenas J.P."/>
            <person name="Corbett M."/>
            <person name="Quatrini R."/>
            <person name="Holmes D.S."/>
            <person name="Watkin E."/>
        </authorList>
    </citation>
    <scope>NUCLEOTIDE SEQUENCE [LARGE SCALE GENOMIC DNA]</scope>
    <source>
        <strain evidence="2 3">DSM 5130</strain>
    </source>
</reference>
<dbReference type="EMBL" id="JQSG02000006">
    <property type="protein sequence ID" value="OBS08115.1"/>
    <property type="molecule type" value="Genomic_DNA"/>
</dbReference>
<organism evidence="2 3">
    <name type="scientific">Acidihalobacter prosperus</name>
    <dbReference type="NCBI Taxonomy" id="160660"/>
    <lineage>
        <taxon>Bacteria</taxon>
        <taxon>Pseudomonadati</taxon>
        <taxon>Pseudomonadota</taxon>
        <taxon>Gammaproteobacteria</taxon>
        <taxon>Chromatiales</taxon>
        <taxon>Ectothiorhodospiraceae</taxon>
        <taxon>Acidihalobacter</taxon>
    </lineage>
</organism>
<feature type="signal peptide" evidence="1">
    <location>
        <begin position="1"/>
        <end position="25"/>
    </location>
</feature>
<gene>
    <name evidence="2" type="ORF">Thpro_022365</name>
</gene>